<keyword evidence="3" id="KW-0238">DNA-binding</keyword>
<dbReference type="Pfam" id="PF03466">
    <property type="entry name" value="LysR_substrate"/>
    <property type="match status" value="1"/>
</dbReference>
<dbReference type="SUPFAM" id="SSF53850">
    <property type="entry name" value="Periplasmic binding protein-like II"/>
    <property type="match status" value="1"/>
</dbReference>
<dbReference type="AlphaFoldDB" id="A0AAW5QY89"/>
<gene>
    <name evidence="6" type="ORF">MUB46_14260</name>
</gene>
<evidence type="ECO:0000256" key="3">
    <source>
        <dbReference type="ARBA" id="ARBA00023125"/>
    </source>
</evidence>
<dbReference type="GO" id="GO:0043565">
    <property type="term" value="F:sequence-specific DNA binding"/>
    <property type="evidence" value="ECO:0007669"/>
    <property type="project" value="TreeGrafter"/>
</dbReference>
<feature type="domain" description="HTH lysR-type" evidence="5">
    <location>
        <begin position="7"/>
        <end position="64"/>
    </location>
</feature>
<dbReference type="InterPro" id="IPR058163">
    <property type="entry name" value="LysR-type_TF_proteobact-type"/>
</dbReference>
<comment type="similarity">
    <text evidence="1">Belongs to the LysR transcriptional regulatory family.</text>
</comment>
<evidence type="ECO:0000313" key="6">
    <source>
        <dbReference type="EMBL" id="MCT8973026.1"/>
    </source>
</evidence>
<dbReference type="FunFam" id="1.10.10.10:FF:000001">
    <property type="entry name" value="LysR family transcriptional regulator"/>
    <property type="match status" value="1"/>
</dbReference>
<dbReference type="Gene3D" id="1.10.10.10">
    <property type="entry name" value="Winged helix-like DNA-binding domain superfamily/Winged helix DNA-binding domain"/>
    <property type="match status" value="1"/>
</dbReference>
<evidence type="ECO:0000256" key="2">
    <source>
        <dbReference type="ARBA" id="ARBA00023015"/>
    </source>
</evidence>
<dbReference type="PANTHER" id="PTHR30537">
    <property type="entry name" value="HTH-TYPE TRANSCRIPTIONAL REGULATOR"/>
    <property type="match status" value="1"/>
</dbReference>
<sequence length="307" mass="34187">MYIRMSLDWNDLRYFLSVARTGRLTEASRRLGTDHATVSRRIKALEGALDARLFERSPRGYALTEAGERLLAHAERMESSAARMQSEIAGENMTLGGAVRVGAPDGFGTIFLAPRIGTLNRRYPELDLQIVAMPRVFSLSKREADIAIGLARPTEGRLVTRKLTDYRLHLYASRSYLDENNPIESPADLSDHVVIGYIPDLIFTPELDYLPQVSSQIKPRLTSSNLIAQMRAARAGAGLCILPDFMALEDPGLVSVLRDEIDLVRTFWLILHADLHDIARVRAVADFIVAEVEAARDLFMPDNPSIA</sequence>
<dbReference type="InterPro" id="IPR036390">
    <property type="entry name" value="WH_DNA-bd_sf"/>
</dbReference>
<keyword evidence="4" id="KW-0804">Transcription</keyword>
<dbReference type="Pfam" id="PF00126">
    <property type="entry name" value="HTH_1"/>
    <property type="match status" value="1"/>
</dbReference>
<dbReference type="Gene3D" id="3.40.190.290">
    <property type="match status" value="1"/>
</dbReference>
<evidence type="ECO:0000313" key="7">
    <source>
        <dbReference type="Proteomes" id="UP001320898"/>
    </source>
</evidence>
<dbReference type="PROSITE" id="PS50931">
    <property type="entry name" value="HTH_LYSR"/>
    <property type="match status" value="1"/>
</dbReference>
<dbReference type="EMBL" id="JALIDZ010000006">
    <property type="protein sequence ID" value="MCT8973026.1"/>
    <property type="molecule type" value="Genomic_DNA"/>
</dbReference>
<name>A0AAW5QY89_9HYPH</name>
<dbReference type="Proteomes" id="UP001320898">
    <property type="component" value="Unassembled WGS sequence"/>
</dbReference>
<dbReference type="PANTHER" id="PTHR30537:SF3">
    <property type="entry name" value="TRANSCRIPTIONAL REGULATORY PROTEIN"/>
    <property type="match status" value="1"/>
</dbReference>
<dbReference type="GO" id="GO:0006351">
    <property type="term" value="P:DNA-templated transcription"/>
    <property type="evidence" value="ECO:0007669"/>
    <property type="project" value="TreeGrafter"/>
</dbReference>
<keyword evidence="7" id="KW-1185">Reference proteome</keyword>
<keyword evidence="2" id="KW-0805">Transcription regulation</keyword>
<dbReference type="InterPro" id="IPR005119">
    <property type="entry name" value="LysR_subst-bd"/>
</dbReference>
<organism evidence="6 7">
    <name type="scientific">Microbaculum marinisediminis</name>
    <dbReference type="NCBI Taxonomy" id="2931392"/>
    <lineage>
        <taxon>Bacteria</taxon>
        <taxon>Pseudomonadati</taxon>
        <taxon>Pseudomonadota</taxon>
        <taxon>Alphaproteobacteria</taxon>
        <taxon>Hyphomicrobiales</taxon>
        <taxon>Tepidamorphaceae</taxon>
        <taxon>Microbaculum</taxon>
    </lineage>
</organism>
<comment type="caution">
    <text evidence="6">The sequence shown here is derived from an EMBL/GenBank/DDBJ whole genome shotgun (WGS) entry which is preliminary data.</text>
</comment>
<dbReference type="RefSeq" id="WP_261616609.1">
    <property type="nucleotide sequence ID" value="NZ_JALIDZ010000006.1"/>
</dbReference>
<proteinExistence type="inferred from homology"/>
<evidence type="ECO:0000256" key="4">
    <source>
        <dbReference type="ARBA" id="ARBA00023163"/>
    </source>
</evidence>
<protein>
    <submittedName>
        <fullName evidence="6">LysR family transcriptional regulator</fullName>
    </submittedName>
</protein>
<dbReference type="InterPro" id="IPR000847">
    <property type="entry name" value="LysR_HTH_N"/>
</dbReference>
<reference evidence="6 7" key="1">
    <citation type="submission" date="2022-04" db="EMBL/GenBank/DDBJ databases">
        <authorList>
            <person name="Ye Y.-Q."/>
            <person name="Du Z.-J."/>
        </authorList>
    </citation>
    <scope>NUCLEOTIDE SEQUENCE [LARGE SCALE GENOMIC DNA]</scope>
    <source>
        <strain evidence="6 7">A6E488</strain>
    </source>
</reference>
<evidence type="ECO:0000259" key="5">
    <source>
        <dbReference type="PROSITE" id="PS50931"/>
    </source>
</evidence>
<dbReference type="SUPFAM" id="SSF46785">
    <property type="entry name" value="Winged helix' DNA-binding domain"/>
    <property type="match status" value="1"/>
</dbReference>
<evidence type="ECO:0000256" key="1">
    <source>
        <dbReference type="ARBA" id="ARBA00009437"/>
    </source>
</evidence>
<accession>A0AAW5QY89</accession>
<dbReference type="InterPro" id="IPR036388">
    <property type="entry name" value="WH-like_DNA-bd_sf"/>
</dbReference>
<dbReference type="GO" id="GO:0003700">
    <property type="term" value="F:DNA-binding transcription factor activity"/>
    <property type="evidence" value="ECO:0007669"/>
    <property type="project" value="InterPro"/>
</dbReference>